<dbReference type="RefSeq" id="XP_033808311.1">
    <property type="nucleotide sequence ID" value="XM_033952420.1"/>
</dbReference>
<dbReference type="RefSeq" id="XP_033808309.1">
    <property type="nucleotide sequence ID" value="XM_033952418.1"/>
</dbReference>
<keyword evidence="5" id="KW-0964">Secreted</keyword>
<dbReference type="FunFam" id="3.20.90.10:FF:000001">
    <property type="entry name" value="Tubby-like protein"/>
    <property type="match status" value="1"/>
</dbReference>
<feature type="compositionally biased region" description="Basic and acidic residues" evidence="6">
    <location>
        <begin position="411"/>
        <end position="420"/>
    </location>
</feature>
<evidence type="ECO:0000313" key="9">
    <source>
        <dbReference type="Proteomes" id="UP000515159"/>
    </source>
</evidence>
<dbReference type="GO" id="GO:0000077">
    <property type="term" value="P:DNA damage checkpoint signaling"/>
    <property type="evidence" value="ECO:0007669"/>
    <property type="project" value="InterPro"/>
</dbReference>
<evidence type="ECO:0000256" key="4">
    <source>
        <dbReference type="ARBA" id="ARBA00022490"/>
    </source>
</evidence>
<dbReference type="Proteomes" id="UP000515159">
    <property type="component" value="Chromosome 7"/>
</dbReference>
<dbReference type="GO" id="GO:0071479">
    <property type="term" value="P:cellular response to ionizing radiation"/>
    <property type="evidence" value="ECO:0007669"/>
    <property type="project" value="InterPro"/>
</dbReference>
<dbReference type="Pfam" id="PF16322">
    <property type="entry name" value="Tub_N"/>
    <property type="match status" value="2"/>
</dbReference>
<name>A0A6P8RS56_GEOSA</name>
<feature type="region of interest" description="Disordered" evidence="6">
    <location>
        <begin position="387"/>
        <end position="474"/>
    </location>
</feature>
<dbReference type="InterPro" id="IPR018066">
    <property type="entry name" value="Tubby_C_CS"/>
</dbReference>
<dbReference type="SUPFAM" id="SSF54518">
    <property type="entry name" value="Tubby C-terminal domain-like"/>
    <property type="match status" value="1"/>
</dbReference>
<feature type="region of interest" description="Disordered" evidence="6">
    <location>
        <begin position="147"/>
        <end position="172"/>
    </location>
</feature>
<feature type="compositionally biased region" description="Acidic residues" evidence="6">
    <location>
        <begin position="390"/>
        <end position="402"/>
    </location>
</feature>
<dbReference type="InterPro" id="IPR005398">
    <property type="entry name" value="Tubby_N"/>
</dbReference>
<dbReference type="AlphaFoldDB" id="A0A6P8RS56"/>
<comment type="subcellular location">
    <subcellularLocation>
        <location evidence="1">Cytoplasm</location>
    </subcellularLocation>
    <subcellularLocation>
        <location evidence="2">Secreted</location>
    </subcellularLocation>
</comment>
<dbReference type="InterPro" id="IPR025659">
    <property type="entry name" value="Tubby-like_C"/>
</dbReference>
<evidence type="ECO:0000256" key="1">
    <source>
        <dbReference type="ARBA" id="ARBA00004496"/>
    </source>
</evidence>
<dbReference type="Gene3D" id="3.20.90.10">
    <property type="entry name" value="Tubby Protein, Chain A"/>
    <property type="match status" value="1"/>
</dbReference>
<evidence type="ECO:0000313" key="12">
    <source>
        <dbReference type="RefSeq" id="XP_033808311.1"/>
    </source>
</evidence>
<evidence type="ECO:0000256" key="6">
    <source>
        <dbReference type="SAM" id="MobiDB-lite"/>
    </source>
</evidence>
<evidence type="ECO:0000313" key="10">
    <source>
        <dbReference type="RefSeq" id="XP_033808309.1"/>
    </source>
</evidence>
<dbReference type="OrthoDB" id="8775810at2759"/>
<dbReference type="GO" id="GO:0005634">
    <property type="term" value="C:nucleus"/>
    <property type="evidence" value="ECO:0007669"/>
    <property type="project" value="InterPro"/>
</dbReference>
<proteinExistence type="inferred from homology"/>
<dbReference type="PRINTS" id="PR01574">
    <property type="entry name" value="TUBBYPROTEIN"/>
</dbReference>
<dbReference type="RefSeq" id="XP_033808310.1">
    <property type="nucleotide sequence ID" value="XM_033952419.1"/>
</dbReference>
<feature type="compositionally biased region" description="Polar residues" evidence="6">
    <location>
        <begin position="443"/>
        <end position="474"/>
    </location>
</feature>
<evidence type="ECO:0000256" key="3">
    <source>
        <dbReference type="ARBA" id="ARBA00007129"/>
    </source>
</evidence>
<feature type="domain" description="Tubby N-terminal" evidence="8">
    <location>
        <begin position="362"/>
        <end position="467"/>
    </location>
</feature>
<evidence type="ECO:0000313" key="11">
    <source>
        <dbReference type="RefSeq" id="XP_033808310.1"/>
    </source>
</evidence>
<evidence type="ECO:0000259" key="8">
    <source>
        <dbReference type="Pfam" id="PF16322"/>
    </source>
</evidence>
<dbReference type="Pfam" id="PF15319">
    <property type="entry name" value="RHINO"/>
    <property type="match status" value="1"/>
</dbReference>
<dbReference type="PANTHER" id="PTHR16517:SF138">
    <property type="entry name" value="TUBBY-RELATED PROTEIN 3"/>
    <property type="match status" value="1"/>
</dbReference>
<evidence type="ECO:0000256" key="5">
    <source>
        <dbReference type="ARBA" id="ARBA00022525"/>
    </source>
</evidence>
<dbReference type="CTD" id="7289"/>
<evidence type="ECO:0000259" key="7">
    <source>
        <dbReference type="Pfam" id="PF01167"/>
    </source>
</evidence>
<protein>
    <submittedName>
        <fullName evidence="10 11">Tubby-related protein 3 isoform X1</fullName>
    </submittedName>
</protein>
<dbReference type="InterPro" id="IPR000007">
    <property type="entry name" value="Tubby_C"/>
</dbReference>
<sequence>MPRRKNATCNPRKAQLLFHESPRNGPTHQYGTQLPGAENPRHVAAKSIDQSVACSWVSPQFDEPVELCYASCRSQHCPANKTVHLQHQSREANHNLLSVVGGCRKSTVKKFPPLAFQNSMASLGTRNLSASLWDFRLMSRNIKEVASSTGLETSSGHSSEKNQRCNKTQDSPSLVFHNTEINSIFSLPNIQTSENNPFWTCKKMQNRSSQRDMLEERMPYSKQHTMLCQDLKELNVSGSTPERMASMHVLVEDTPEHQYGMRITWRRRQKLMKYLKERGKLKSCEIQVKRVFEDETAKLRQIKLDNQRALLEQKQKKKRQEPLMVQPNPEVRVCRSKPKRNEEQAPLVGSLSTLRNDVILDGIDGPAAFLSTDVQDMGTKIQIMSVEQSTTEDEEVDNDAESLLDTASKPDLQEILEKRGISGSLNFDEEDTDEEEKTRSRSRSPNSESVRPASASSKKSVTESGISSMASPGLQSDTQLVEVVNLEEFALSPAQRGVTVKCRITRDKKGMDRGLYPTYFMHLERDDNKKTFILAGRKRKKSKTSNYLISVDPTDLSREGESFIGKLRSNLIGTKFTVYDNGVSPTKNQGLLENSRPRQELAAICYETNVLGFKGPRKMTVIIPGMNMNHERTIFSPQNEHETLLSKWQNKNTENIIELHNKAPVWNDDTQSYVLNFHGRVTQASVKNFQIVHDNDPDYIVMQFGRVAEDVFTLDFNYPLCALQAFSIGLSSFDSKLACE</sequence>
<accession>A0A6P8RS56</accession>
<organism evidence="9 10">
    <name type="scientific">Geotrypetes seraphini</name>
    <name type="common">Gaboon caecilian</name>
    <name type="synonym">Caecilia seraphini</name>
    <dbReference type="NCBI Taxonomy" id="260995"/>
    <lineage>
        <taxon>Eukaryota</taxon>
        <taxon>Metazoa</taxon>
        <taxon>Chordata</taxon>
        <taxon>Craniata</taxon>
        <taxon>Vertebrata</taxon>
        <taxon>Euteleostomi</taxon>
        <taxon>Amphibia</taxon>
        <taxon>Gymnophiona</taxon>
        <taxon>Geotrypetes</taxon>
    </lineage>
</organism>
<keyword evidence="9" id="KW-1185">Reference proteome</keyword>
<dbReference type="PRINTS" id="PR01573">
    <property type="entry name" value="SUPERTUBBY"/>
</dbReference>
<reference evidence="10 11" key="1">
    <citation type="submission" date="2025-04" db="UniProtKB">
        <authorList>
            <consortium name="RefSeq"/>
        </authorList>
    </citation>
    <scope>IDENTIFICATION</scope>
</reference>
<evidence type="ECO:0000256" key="2">
    <source>
        <dbReference type="ARBA" id="ARBA00004613"/>
    </source>
</evidence>
<dbReference type="GO" id="GO:0005929">
    <property type="term" value="C:cilium"/>
    <property type="evidence" value="ECO:0007669"/>
    <property type="project" value="TreeGrafter"/>
</dbReference>
<comment type="similarity">
    <text evidence="3">Belongs to the TUB family.</text>
</comment>
<dbReference type="PROSITE" id="PS01200">
    <property type="entry name" value="TUB_1"/>
    <property type="match status" value="1"/>
</dbReference>
<dbReference type="GO" id="GO:0005576">
    <property type="term" value="C:extracellular region"/>
    <property type="evidence" value="ECO:0007669"/>
    <property type="project" value="UniProtKB-SubCell"/>
</dbReference>
<keyword evidence="4" id="KW-0963">Cytoplasm</keyword>
<dbReference type="InterPro" id="IPR029293">
    <property type="entry name" value="RHNO1"/>
</dbReference>
<dbReference type="PANTHER" id="PTHR16517">
    <property type="entry name" value="TUBBY-RELATED"/>
    <property type="match status" value="1"/>
</dbReference>
<feature type="domain" description="Tubby C-terminal" evidence="7">
    <location>
        <begin position="492"/>
        <end position="735"/>
    </location>
</feature>
<dbReference type="GO" id="GO:0061512">
    <property type="term" value="P:protein localization to cilium"/>
    <property type="evidence" value="ECO:0007669"/>
    <property type="project" value="TreeGrafter"/>
</dbReference>
<dbReference type="GO" id="GO:0005737">
    <property type="term" value="C:cytoplasm"/>
    <property type="evidence" value="ECO:0007669"/>
    <property type="project" value="UniProtKB-SubCell"/>
</dbReference>
<dbReference type="Pfam" id="PF01167">
    <property type="entry name" value="Tub"/>
    <property type="match status" value="1"/>
</dbReference>
<gene>
    <name evidence="10 11 12" type="primary">TULP3</name>
</gene>
<feature type="domain" description="Tubby N-terminal" evidence="8">
    <location>
        <begin position="306"/>
        <end position="359"/>
    </location>
</feature>
<dbReference type="GeneID" id="117363896"/>
<feature type="compositionally biased region" description="Polar residues" evidence="6">
    <location>
        <begin position="147"/>
        <end position="157"/>
    </location>
</feature>
<dbReference type="KEGG" id="gsh:117363896"/>